<dbReference type="EMBL" id="JARPUR010000001">
    <property type="protein sequence ID" value="KAK4887083.1"/>
    <property type="molecule type" value="Genomic_DNA"/>
</dbReference>
<keyword evidence="3" id="KW-1185">Reference proteome</keyword>
<protein>
    <submittedName>
        <fullName evidence="2">Uncharacterized protein</fullName>
    </submittedName>
</protein>
<dbReference type="Proteomes" id="UP001353858">
    <property type="component" value="Unassembled WGS sequence"/>
</dbReference>
<accession>A0AAN7SRK1</accession>
<feature type="signal peptide" evidence="1">
    <location>
        <begin position="1"/>
        <end position="22"/>
    </location>
</feature>
<proteinExistence type="predicted"/>
<name>A0AAN7SRK1_9COLE</name>
<feature type="chain" id="PRO_5042902310" evidence="1">
    <location>
        <begin position="23"/>
        <end position="307"/>
    </location>
</feature>
<evidence type="ECO:0000313" key="3">
    <source>
        <dbReference type="Proteomes" id="UP001353858"/>
    </source>
</evidence>
<comment type="caution">
    <text evidence="2">The sequence shown here is derived from an EMBL/GenBank/DDBJ whole genome shotgun (WGS) entry which is preliminary data.</text>
</comment>
<gene>
    <name evidence="2" type="ORF">RN001_003354</name>
</gene>
<evidence type="ECO:0000313" key="2">
    <source>
        <dbReference type="EMBL" id="KAK4887083.1"/>
    </source>
</evidence>
<organism evidence="2 3">
    <name type="scientific">Aquatica leii</name>
    <dbReference type="NCBI Taxonomy" id="1421715"/>
    <lineage>
        <taxon>Eukaryota</taxon>
        <taxon>Metazoa</taxon>
        <taxon>Ecdysozoa</taxon>
        <taxon>Arthropoda</taxon>
        <taxon>Hexapoda</taxon>
        <taxon>Insecta</taxon>
        <taxon>Pterygota</taxon>
        <taxon>Neoptera</taxon>
        <taxon>Endopterygota</taxon>
        <taxon>Coleoptera</taxon>
        <taxon>Polyphaga</taxon>
        <taxon>Elateriformia</taxon>
        <taxon>Elateroidea</taxon>
        <taxon>Lampyridae</taxon>
        <taxon>Luciolinae</taxon>
        <taxon>Aquatica</taxon>
    </lineage>
</organism>
<keyword evidence="1" id="KW-0732">Signal</keyword>
<dbReference type="AlphaFoldDB" id="A0AAN7SRK1"/>
<sequence length="307" mass="35421">MSAVLKVLGFLVICVLFNVVLTKPHQKRHQRSDPPQNGYFSEYPVLSNYAPPPVYQPYQQSYQQPYQPQYQQPYQQPYYAMPPPMPIPISNAYYPYFPAYNYYPPMYAPYSIYPPYPYYQPYPYPPQPQNYYPDPYAHIPTEIVDVDSEDSNDDHKTNVEVDSKHHAEAAGQQQIKSTNVVTTKPIQTIITRTFNSSKSEPEIKIQSSNLNVTKLVTGKPDKNAKNADEKEMFSLIVLTTIVNATSIRRERRDNENGFFSDDDLQKLKTTAEPYVTTIYSAEKCSIKLESDCPPNQVKVHGRCRELF</sequence>
<evidence type="ECO:0000256" key="1">
    <source>
        <dbReference type="SAM" id="SignalP"/>
    </source>
</evidence>
<reference evidence="3" key="1">
    <citation type="submission" date="2023-01" db="EMBL/GenBank/DDBJ databases">
        <title>Key to firefly adult light organ development and bioluminescence: homeobox transcription factors regulate luciferase expression and transportation to peroxisome.</title>
        <authorList>
            <person name="Fu X."/>
        </authorList>
    </citation>
    <scope>NUCLEOTIDE SEQUENCE [LARGE SCALE GENOMIC DNA]</scope>
</reference>